<comment type="catalytic activity">
    <reaction evidence="1 6">
        <text>(8S)-3',8-cyclo-7,8-dihydroguanosine 5'-triphosphate = cyclic pyranopterin phosphate + diphosphate</text>
        <dbReference type="Rhea" id="RHEA:49580"/>
        <dbReference type="ChEBI" id="CHEBI:33019"/>
        <dbReference type="ChEBI" id="CHEBI:59648"/>
        <dbReference type="ChEBI" id="CHEBI:131766"/>
        <dbReference type="EC" id="4.6.1.17"/>
    </reaction>
</comment>
<dbReference type="Pfam" id="PF01967">
    <property type="entry name" value="MoaC"/>
    <property type="match status" value="1"/>
</dbReference>
<accession>A0A1G9WEJ5</accession>
<keyword evidence="5 6" id="KW-0456">Lyase</keyword>
<dbReference type="EMBL" id="FNHQ01000014">
    <property type="protein sequence ID" value="SDM82918.1"/>
    <property type="molecule type" value="Genomic_DNA"/>
</dbReference>
<evidence type="ECO:0000256" key="4">
    <source>
        <dbReference type="ARBA" id="ARBA00023150"/>
    </source>
</evidence>
<feature type="active site" evidence="6">
    <location>
        <position position="128"/>
    </location>
</feature>
<dbReference type="InterPro" id="IPR023045">
    <property type="entry name" value="MoaC"/>
</dbReference>
<dbReference type="Gene3D" id="3.30.70.640">
    <property type="entry name" value="Molybdopterin cofactor biosynthesis C (MoaC) domain"/>
    <property type="match status" value="1"/>
</dbReference>
<dbReference type="InterPro" id="IPR036522">
    <property type="entry name" value="MoaC_sf"/>
</dbReference>
<feature type="domain" description="Molybdopterin cofactor biosynthesis C (MoaC)" evidence="7">
    <location>
        <begin position="15"/>
        <end position="150"/>
    </location>
</feature>
<dbReference type="STRING" id="349095.SAMN05660299_01611"/>
<dbReference type="UniPathway" id="UPA00344"/>
<sequence length="164" mass="17658">MTEFTHFDANGNAVMVDISNKKSTSRIAVAVGRIRMDSVCFTAVCEGAVKKGDVLSVAQIGGIMGVKRTSELIPLCHVLNLTTCSVTFSLCPETSEIEARCTVKCEGMTGVEMEALTGVSVALLTIYDMCKAVDKRMEISGIHLVEKIGGKSGHFLYTEKDVMK</sequence>
<evidence type="ECO:0000259" key="7">
    <source>
        <dbReference type="Pfam" id="PF01967"/>
    </source>
</evidence>
<dbReference type="SUPFAM" id="SSF55040">
    <property type="entry name" value="Molybdenum cofactor biosynthesis protein C, MoaC"/>
    <property type="match status" value="1"/>
</dbReference>
<evidence type="ECO:0000313" key="9">
    <source>
        <dbReference type="Proteomes" id="UP000199309"/>
    </source>
</evidence>
<comment type="subunit">
    <text evidence="6">Homohexamer; trimer of dimers.</text>
</comment>
<dbReference type="CDD" id="cd01420">
    <property type="entry name" value="MoaC_PE"/>
    <property type="match status" value="1"/>
</dbReference>
<organism evidence="8 9">
    <name type="scientific">Megasphaera paucivorans</name>
    <dbReference type="NCBI Taxonomy" id="349095"/>
    <lineage>
        <taxon>Bacteria</taxon>
        <taxon>Bacillati</taxon>
        <taxon>Bacillota</taxon>
        <taxon>Negativicutes</taxon>
        <taxon>Veillonellales</taxon>
        <taxon>Veillonellaceae</taxon>
        <taxon>Megasphaera</taxon>
    </lineage>
</organism>
<dbReference type="InterPro" id="IPR047594">
    <property type="entry name" value="MoaC_bact/euk"/>
</dbReference>
<evidence type="ECO:0000313" key="8">
    <source>
        <dbReference type="EMBL" id="SDM82918.1"/>
    </source>
</evidence>
<dbReference type="InterPro" id="IPR002820">
    <property type="entry name" value="Mopterin_CF_biosynth-C_dom"/>
</dbReference>
<proteinExistence type="inferred from homology"/>
<evidence type="ECO:0000256" key="5">
    <source>
        <dbReference type="ARBA" id="ARBA00023239"/>
    </source>
</evidence>
<keyword evidence="4 6" id="KW-0501">Molybdenum cofactor biosynthesis</keyword>
<dbReference type="NCBIfam" id="NF006870">
    <property type="entry name" value="PRK09364.1"/>
    <property type="match status" value="1"/>
</dbReference>
<dbReference type="OrthoDB" id="9794429at2"/>
<reference evidence="8 9" key="1">
    <citation type="submission" date="2016-10" db="EMBL/GenBank/DDBJ databases">
        <authorList>
            <person name="de Groot N.N."/>
        </authorList>
    </citation>
    <scope>NUCLEOTIDE SEQUENCE [LARGE SCALE GENOMIC DNA]</scope>
    <source>
        <strain evidence="8 9">DSM 16981</strain>
    </source>
</reference>
<dbReference type="RefSeq" id="WP_091650353.1">
    <property type="nucleotide sequence ID" value="NZ_FNHQ01000014.1"/>
</dbReference>
<gene>
    <name evidence="6" type="primary">moaC</name>
    <name evidence="8" type="ORF">SAMN05660299_01611</name>
</gene>
<dbReference type="Proteomes" id="UP000199309">
    <property type="component" value="Unassembled WGS sequence"/>
</dbReference>
<evidence type="ECO:0000256" key="2">
    <source>
        <dbReference type="ARBA" id="ARBA00005046"/>
    </source>
</evidence>
<dbReference type="GO" id="GO:0006777">
    <property type="term" value="P:Mo-molybdopterin cofactor biosynthetic process"/>
    <property type="evidence" value="ECO:0007669"/>
    <property type="project" value="UniProtKB-UniRule"/>
</dbReference>
<comment type="function">
    <text evidence="6">Catalyzes the conversion of (8S)-3',8-cyclo-7,8-dihydroguanosine 5'-triphosphate to cyclic pyranopterin monophosphate (cPMP).</text>
</comment>
<dbReference type="AlphaFoldDB" id="A0A1G9WEJ5"/>
<name>A0A1G9WEJ5_9FIRM</name>
<dbReference type="NCBIfam" id="TIGR00581">
    <property type="entry name" value="moaC"/>
    <property type="match status" value="1"/>
</dbReference>
<dbReference type="GO" id="GO:0061799">
    <property type="term" value="F:cyclic pyranopterin monophosphate synthase activity"/>
    <property type="evidence" value="ECO:0007669"/>
    <property type="project" value="UniProtKB-UniRule"/>
</dbReference>
<protein>
    <recommendedName>
        <fullName evidence="3 6">Cyclic pyranopterin monophosphate synthase</fullName>
        <ecNumber evidence="3 6">4.6.1.17</ecNumber>
    </recommendedName>
    <alternativeName>
        <fullName evidence="6">Molybdenum cofactor biosynthesis protein C</fullName>
    </alternativeName>
</protein>
<dbReference type="PANTHER" id="PTHR22960:SF0">
    <property type="entry name" value="MOLYBDENUM COFACTOR BIOSYNTHESIS PROTEIN 1"/>
    <property type="match status" value="1"/>
</dbReference>
<comment type="similarity">
    <text evidence="6">Belongs to the MoaC family.</text>
</comment>
<feature type="binding site" evidence="6">
    <location>
        <begin position="113"/>
        <end position="114"/>
    </location>
    <ligand>
        <name>substrate</name>
    </ligand>
</feature>
<dbReference type="InterPro" id="IPR050105">
    <property type="entry name" value="MoCo_biosynth_MoaA/MoaC"/>
</dbReference>
<dbReference type="EC" id="4.6.1.17" evidence="3 6"/>
<comment type="pathway">
    <text evidence="2 6">Cofactor biosynthesis; molybdopterin biosynthesis.</text>
</comment>
<feature type="binding site" evidence="6">
    <location>
        <begin position="75"/>
        <end position="77"/>
    </location>
    <ligand>
        <name>substrate</name>
    </ligand>
</feature>
<evidence type="ECO:0000256" key="3">
    <source>
        <dbReference type="ARBA" id="ARBA00012575"/>
    </source>
</evidence>
<dbReference type="HAMAP" id="MF_01224_B">
    <property type="entry name" value="MoaC_B"/>
    <property type="match status" value="1"/>
</dbReference>
<dbReference type="PANTHER" id="PTHR22960">
    <property type="entry name" value="MOLYBDOPTERIN COFACTOR SYNTHESIS PROTEIN A"/>
    <property type="match status" value="1"/>
</dbReference>
<evidence type="ECO:0000256" key="1">
    <source>
        <dbReference type="ARBA" id="ARBA00001637"/>
    </source>
</evidence>
<dbReference type="GO" id="GO:0061798">
    <property type="term" value="F:GTP 3',8'-cyclase activity"/>
    <property type="evidence" value="ECO:0007669"/>
    <property type="project" value="TreeGrafter"/>
</dbReference>
<keyword evidence="9" id="KW-1185">Reference proteome</keyword>
<evidence type="ECO:0000256" key="6">
    <source>
        <dbReference type="HAMAP-Rule" id="MF_01224"/>
    </source>
</evidence>